<feature type="transmembrane region" description="Helical" evidence="1">
    <location>
        <begin position="44"/>
        <end position="64"/>
    </location>
</feature>
<protein>
    <submittedName>
        <fullName evidence="2">Uncharacterized protein</fullName>
    </submittedName>
</protein>
<evidence type="ECO:0000256" key="1">
    <source>
        <dbReference type="SAM" id="Phobius"/>
    </source>
</evidence>
<feature type="transmembrane region" description="Helical" evidence="1">
    <location>
        <begin position="76"/>
        <end position="99"/>
    </location>
</feature>
<feature type="transmembrane region" description="Helical" evidence="1">
    <location>
        <begin position="360"/>
        <end position="383"/>
    </location>
</feature>
<dbReference type="Proteomes" id="UP001141336">
    <property type="component" value="Unassembled WGS sequence"/>
</dbReference>
<comment type="caution">
    <text evidence="2">The sequence shown here is derived from an EMBL/GenBank/DDBJ whole genome shotgun (WGS) entry which is preliminary data.</text>
</comment>
<evidence type="ECO:0000313" key="2">
    <source>
        <dbReference type="EMBL" id="MCZ0861880.1"/>
    </source>
</evidence>
<feature type="transmembrane region" description="Helical" evidence="1">
    <location>
        <begin position="299"/>
        <end position="318"/>
    </location>
</feature>
<gene>
    <name evidence="2" type="ORF">O0S09_01235</name>
</gene>
<feature type="transmembrane region" description="Helical" evidence="1">
    <location>
        <begin position="105"/>
        <end position="124"/>
    </location>
</feature>
<feature type="transmembrane region" description="Helical" evidence="1">
    <location>
        <begin position="12"/>
        <end position="38"/>
    </location>
</feature>
<evidence type="ECO:0000313" key="3">
    <source>
        <dbReference type="Proteomes" id="UP001141336"/>
    </source>
</evidence>
<feature type="transmembrane region" description="Helical" evidence="1">
    <location>
        <begin position="209"/>
        <end position="229"/>
    </location>
</feature>
<dbReference type="RefSeq" id="WP_268922066.1">
    <property type="nucleotide sequence ID" value="NZ_JAPTGC010000001.1"/>
</dbReference>
<accession>A0ABT4IJF5</accession>
<proteinExistence type="predicted"/>
<name>A0ABT4IJF5_9EURY</name>
<reference evidence="2" key="1">
    <citation type="submission" date="2022-12" db="EMBL/GenBank/DDBJ databases">
        <title>Isolation and characterisation of novel Methanocorpusculum spp. from native Australian herbivores indicates the genus is ancestrally host-associated.</title>
        <authorList>
            <person name="Volmer J.G."/>
            <person name="Soo R.M."/>
            <person name="Evans P.N."/>
            <person name="Hoedt E.C."/>
            <person name="Astorga Alsina A.L."/>
            <person name="Woodcroft B.J."/>
            <person name="Tyson G.W."/>
            <person name="Hugenholtz P."/>
            <person name="Morrison M."/>
        </authorList>
    </citation>
    <scope>NUCLEOTIDE SEQUENCE</scope>
    <source>
        <strain evidence="2">CW153</strain>
    </source>
</reference>
<organism evidence="2 3">
    <name type="scientific">Methanocorpusculum vombati</name>
    <dbReference type="NCBI Taxonomy" id="3002864"/>
    <lineage>
        <taxon>Archaea</taxon>
        <taxon>Methanobacteriati</taxon>
        <taxon>Methanobacteriota</taxon>
        <taxon>Stenosarchaea group</taxon>
        <taxon>Methanomicrobia</taxon>
        <taxon>Methanomicrobiales</taxon>
        <taxon>Methanocorpusculaceae</taxon>
        <taxon>Methanocorpusculum</taxon>
    </lineage>
</organism>
<feature type="transmembrane region" description="Helical" evidence="1">
    <location>
        <begin position="271"/>
        <end position="293"/>
    </location>
</feature>
<feature type="transmembrane region" description="Helical" evidence="1">
    <location>
        <begin position="144"/>
        <end position="162"/>
    </location>
</feature>
<dbReference type="EMBL" id="JAPTGC010000001">
    <property type="protein sequence ID" value="MCZ0861880.1"/>
    <property type="molecule type" value="Genomic_DNA"/>
</dbReference>
<keyword evidence="1" id="KW-1133">Transmembrane helix</keyword>
<feature type="transmembrane region" description="Helical" evidence="1">
    <location>
        <begin position="330"/>
        <end position="354"/>
    </location>
</feature>
<feature type="transmembrane region" description="Helical" evidence="1">
    <location>
        <begin position="168"/>
        <end position="189"/>
    </location>
</feature>
<keyword evidence="1" id="KW-0472">Membrane</keyword>
<keyword evidence="1" id="KW-0812">Transmembrane</keyword>
<feature type="transmembrane region" description="Helical" evidence="1">
    <location>
        <begin position="235"/>
        <end position="259"/>
    </location>
</feature>
<sequence length="395" mass="41596">MNGDIRLLQKNTLPAEVVVLLLMGLVMLILGVLLFPVYAGLLPYYEEGLFGLLIIVAALQILALGKSPFGDVHRSLPVVLFGVAVAVFGIVVCFIPGLFGDVPRLLLILFLGLGGAVQLVQMYLMREEERVRRAADPLLGKLAVLRTTVYLFSVVLAVILIFQSLVAGLVMCIAVLGYGVAGTALACVLRQVYQKYPQTEPAGSVSLSIGNVMLLLIGVFMVVLGVLLIPVSLGLLPFAASAQLGLLLVIFSMQMMLLGETPVGVFSRTHLVVGAGCLLGVVGVICCLIPDVLLVIATLLIAGVNILGGVLGLGRIAVMMKSAPATDVPVPRFVLQMLVLQIVMNVLTIVFGVSMLTTTLIPGLVIGAVLAANGCVLLALLFLMRKAERLPAVAV</sequence>
<keyword evidence="3" id="KW-1185">Reference proteome</keyword>